<dbReference type="EMBL" id="JACGWN010000008">
    <property type="protein sequence ID" value="KAL0438521.1"/>
    <property type="molecule type" value="Genomic_DNA"/>
</dbReference>
<name>A0AAW2WEZ0_9LAMI</name>
<gene>
    <name evidence="1" type="ORF">Slati_2335100</name>
</gene>
<reference evidence="1" key="1">
    <citation type="submission" date="2020-06" db="EMBL/GenBank/DDBJ databases">
        <authorList>
            <person name="Li T."/>
            <person name="Hu X."/>
            <person name="Zhang T."/>
            <person name="Song X."/>
            <person name="Zhang H."/>
            <person name="Dai N."/>
            <person name="Sheng W."/>
            <person name="Hou X."/>
            <person name="Wei L."/>
        </authorList>
    </citation>
    <scope>NUCLEOTIDE SEQUENCE</scope>
    <source>
        <strain evidence="1">KEN1</strain>
        <tissue evidence="1">Leaf</tissue>
    </source>
</reference>
<organism evidence="1">
    <name type="scientific">Sesamum latifolium</name>
    <dbReference type="NCBI Taxonomy" id="2727402"/>
    <lineage>
        <taxon>Eukaryota</taxon>
        <taxon>Viridiplantae</taxon>
        <taxon>Streptophyta</taxon>
        <taxon>Embryophyta</taxon>
        <taxon>Tracheophyta</taxon>
        <taxon>Spermatophyta</taxon>
        <taxon>Magnoliopsida</taxon>
        <taxon>eudicotyledons</taxon>
        <taxon>Gunneridae</taxon>
        <taxon>Pentapetalae</taxon>
        <taxon>asterids</taxon>
        <taxon>lamiids</taxon>
        <taxon>Lamiales</taxon>
        <taxon>Pedaliaceae</taxon>
        <taxon>Sesamum</taxon>
    </lineage>
</organism>
<dbReference type="AlphaFoldDB" id="A0AAW2WEZ0"/>
<protein>
    <submittedName>
        <fullName evidence="1">Uncharacterized protein</fullName>
    </submittedName>
</protein>
<evidence type="ECO:0000313" key="1">
    <source>
        <dbReference type="EMBL" id="KAL0438521.1"/>
    </source>
</evidence>
<proteinExistence type="predicted"/>
<sequence>MAPDKASCELLELHSKDAPNCGLSFEHCSSVGLKVCPVKIQVKQKYKSVVTLPLHPFTFSSPTDLHLVIGQSSLLHSDSSENLELLVISRATLAVVSIHSLINLLSHILYILNERHPGSSSLTQRFARCGGPPFQLSLHFHRPHQAKYLSALCNHTKCCLHAITSDDEISCLTTPNFNVSPIKQRHLIRFLQPHPLLCSAIISWETQDYQTGRLLKIRGGKDWKKRIICPPLTKEFRKRTSSYMLTTYTHITAFHHTIPITHQPRSLIFSLSIKLLHTA</sequence>
<reference evidence="1" key="2">
    <citation type="journal article" date="2024" name="Plant">
        <title>Genomic evolution and insights into agronomic trait innovations of Sesamum species.</title>
        <authorList>
            <person name="Miao H."/>
            <person name="Wang L."/>
            <person name="Qu L."/>
            <person name="Liu H."/>
            <person name="Sun Y."/>
            <person name="Le M."/>
            <person name="Wang Q."/>
            <person name="Wei S."/>
            <person name="Zheng Y."/>
            <person name="Lin W."/>
            <person name="Duan Y."/>
            <person name="Cao H."/>
            <person name="Xiong S."/>
            <person name="Wang X."/>
            <person name="Wei L."/>
            <person name="Li C."/>
            <person name="Ma Q."/>
            <person name="Ju M."/>
            <person name="Zhao R."/>
            <person name="Li G."/>
            <person name="Mu C."/>
            <person name="Tian Q."/>
            <person name="Mei H."/>
            <person name="Zhang T."/>
            <person name="Gao T."/>
            <person name="Zhang H."/>
        </authorList>
    </citation>
    <scope>NUCLEOTIDE SEQUENCE</scope>
    <source>
        <strain evidence="1">KEN1</strain>
    </source>
</reference>
<accession>A0AAW2WEZ0</accession>
<comment type="caution">
    <text evidence="1">The sequence shown here is derived from an EMBL/GenBank/DDBJ whole genome shotgun (WGS) entry which is preliminary data.</text>
</comment>